<proteinExistence type="predicted"/>
<evidence type="ECO:0000313" key="2">
    <source>
        <dbReference type="Proteomes" id="UP001144978"/>
    </source>
</evidence>
<dbReference type="Proteomes" id="UP001144978">
    <property type="component" value="Unassembled WGS sequence"/>
</dbReference>
<dbReference type="EMBL" id="JANSHE010002246">
    <property type="protein sequence ID" value="KAJ2993701.1"/>
    <property type="molecule type" value="Genomic_DNA"/>
</dbReference>
<accession>A0ACC1PIQ1</accession>
<protein>
    <submittedName>
        <fullName evidence="1">Uncharacterized protein</fullName>
    </submittedName>
</protein>
<sequence length="266" mass="28926">MAPRTRKAAASPSPASSQTDGSPPEVPPKDEASAVVDVDALLAPVPGEEREEVKVNNASVTDMKHACDDALKRFLSRPDLFKQIHTHTDVRLALGWLSVLVAGATGLYGWKVPFEQSKPAVWAGVIAYVILTIAQTLYSYFIEGDIVFVGKRKTFDKRVSIFVHHLRLSTPPDSITPLSSIKQIVTERITITSRPTPSTPQTPPGYALGLTYVRSAAGGKTLLGKGRAQEERPFTAFFDERGVLDQDAFERWVGGVVGRVMDGKAQ</sequence>
<evidence type="ECO:0000313" key="1">
    <source>
        <dbReference type="EMBL" id="KAJ2993701.1"/>
    </source>
</evidence>
<name>A0ACC1PIQ1_9APHY</name>
<organism evidence="1 2">
    <name type="scientific">Trametes sanguinea</name>
    <dbReference type="NCBI Taxonomy" id="158606"/>
    <lineage>
        <taxon>Eukaryota</taxon>
        <taxon>Fungi</taxon>
        <taxon>Dikarya</taxon>
        <taxon>Basidiomycota</taxon>
        <taxon>Agaricomycotina</taxon>
        <taxon>Agaricomycetes</taxon>
        <taxon>Polyporales</taxon>
        <taxon>Polyporaceae</taxon>
        <taxon>Trametes</taxon>
    </lineage>
</organism>
<gene>
    <name evidence="1" type="ORF">NUW54_g7675</name>
</gene>
<reference evidence="1" key="1">
    <citation type="submission" date="2022-08" db="EMBL/GenBank/DDBJ databases">
        <title>Genome Sequence of Pycnoporus sanguineus.</title>
        <authorList>
            <person name="Buettner E."/>
        </authorList>
    </citation>
    <scope>NUCLEOTIDE SEQUENCE</scope>
    <source>
        <strain evidence="1">CG-C14</strain>
    </source>
</reference>
<comment type="caution">
    <text evidence="1">The sequence shown here is derived from an EMBL/GenBank/DDBJ whole genome shotgun (WGS) entry which is preliminary data.</text>
</comment>
<keyword evidence="2" id="KW-1185">Reference proteome</keyword>